<dbReference type="AlphaFoldDB" id="A0A072R0L8"/>
<dbReference type="InterPro" id="IPR002881">
    <property type="entry name" value="DUF58"/>
</dbReference>
<comment type="caution">
    <text evidence="2">The sequence shown here is derived from an EMBL/GenBank/DDBJ whole genome shotgun (WGS) entry which is preliminary data.</text>
</comment>
<feature type="domain" description="DUF58" evidence="1">
    <location>
        <begin position="59"/>
        <end position="259"/>
    </location>
</feature>
<dbReference type="RefSeq" id="WP_041849767.1">
    <property type="nucleotide sequence ID" value="NZ_KL503805.1"/>
</dbReference>
<dbReference type="PANTHER" id="PTHR33608">
    <property type="entry name" value="BLL2464 PROTEIN"/>
    <property type="match status" value="1"/>
</dbReference>
<dbReference type="STRING" id="1293911.H710_01055"/>
<protein>
    <recommendedName>
        <fullName evidence="1">DUF58 domain-containing protein</fullName>
    </recommendedName>
</protein>
<evidence type="ECO:0000313" key="3">
    <source>
        <dbReference type="Proteomes" id="UP000031740"/>
    </source>
</evidence>
<dbReference type="EMBL" id="ASIV01000006">
    <property type="protein sequence ID" value="KEG19275.1"/>
    <property type="molecule type" value="Genomic_DNA"/>
</dbReference>
<evidence type="ECO:0000259" key="1">
    <source>
        <dbReference type="Pfam" id="PF01882"/>
    </source>
</evidence>
<dbReference type="PANTHER" id="PTHR33608:SF6">
    <property type="entry name" value="BLL2464 PROTEIN"/>
    <property type="match status" value="1"/>
</dbReference>
<accession>A0A072R0L8</accession>
<name>A0A072R0L8_BARBA</name>
<evidence type="ECO:0000313" key="2">
    <source>
        <dbReference type="EMBL" id="KEG19275.1"/>
    </source>
</evidence>
<dbReference type="PATRIC" id="fig|1293911.3.peg.1090"/>
<dbReference type="Pfam" id="PF01882">
    <property type="entry name" value="DUF58"/>
    <property type="match status" value="1"/>
</dbReference>
<reference evidence="2 3" key="1">
    <citation type="submission" date="2013-04" db="EMBL/GenBank/DDBJ databases">
        <title>The Genome Sequence of Bartonella bacilliformis Ver097.</title>
        <authorList>
            <consortium name="The Broad Institute Genomics Platform"/>
            <consortium name="The Broad Institute Genome Sequencing Center for Infectious Disease"/>
            <person name="Feldgarden M."/>
            <person name="Kirby J."/>
            <person name="Birtles R."/>
            <person name="Dasch G."/>
            <person name="Hendrix L."/>
            <person name="Koehler J."/>
            <person name="Walker B."/>
            <person name="Young S.K."/>
            <person name="Zeng Q."/>
            <person name="Gargeya S."/>
            <person name="Fitzgerald M."/>
            <person name="Haas B."/>
            <person name="Abouelleil A."/>
            <person name="Allen A.W."/>
            <person name="Alvarado L."/>
            <person name="Arachchi H.M."/>
            <person name="Berlin A.M."/>
            <person name="Chapman S.B."/>
            <person name="Gainer-Dewar J."/>
            <person name="Goldberg J."/>
            <person name="Griggs A."/>
            <person name="Gujja S."/>
            <person name="Hansen M."/>
            <person name="Howarth C."/>
            <person name="Imamovic A."/>
            <person name="Ireland A."/>
            <person name="Larimer J."/>
            <person name="McCowan C."/>
            <person name="Murphy C."/>
            <person name="Pearson M."/>
            <person name="Poon T.W."/>
            <person name="Priest M."/>
            <person name="Roberts A."/>
            <person name="Saif S."/>
            <person name="Shea T."/>
            <person name="Sisk P."/>
            <person name="Sykes S."/>
            <person name="Wortman J."/>
            <person name="Nusbaum C."/>
            <person name="Birren B."/>
        </authorList>
    </citation>
    <scope>NUCLEOTIDE SEQUENCE [LARGE SCALE GENOMIC DNA]</scope>
    <source>
        <strain evidence="2 3">Ver097</strain>
    </source>
</reference>
<proteinExistence type="predicted"/>
<organism evidence="2 3">
    <name type="scientific">Bartonella bacilliformis Ver097</name>
    <dbReference type="NCBI Taxonomy" id="1293911"/>
    <lineage>
        <taxon>Bacteria</taxon>
        <taxon>Pseudomonadati</taxon>
        <taxon>Pseudomonadota</taxon>
        <taxon>Alphaproteobacteria</taxon>
        <taxon>Hyphomicrobiales</taxon>
        <taxon>Bartonellaceae</taxon>
        <taxon>Bartonella</taxon>
    </lineage>
</organism>
<dbReference type="HOGENOM" id="CLU_054927_3_0_5"/>
<gene>
    <name evidence="2" type="ORF">H710_01055</name>
</gene>
<dbReference type="Proteomes" id="UP000031740">
    <property type="component" value="Unassembled WGS sequence"/>
</dbReference>
<sequence length="303" mass="34956">MAIGRKVFKESAKSLTKKLHKDVANIPYCLLQARLIANTMITGWHSQRKHGNGENFWQFRLYTEGEPITRIDWRRSARGKNTYLREYEWEMAQTVWIWPDQSASMQYCSRFSKSSKGNYAIILSLALATLLARSGEHIAIPDLMAPTMTSNVAERMALALIHYQDENPFPNFSTITRFSQVIIISDFLDHPEMIIQNLGALAAKQVNVHLIEVADPAEESFPYTGRTEFFDPETKEKILLGRAEHLREDYCNLYQARRQELINFCSHQGWTYYVSKTDRPLTEIILQFANRMSGATSHGRRSL</sequence>